<reference evidence="1 2" key="1">
    <citation type="submission" date="2015-03" db="EMBL/GenBank/DDBJ databases">
        <authorList>
            <consortium name="Pathogen Informatics"/>
        </authorList>
    </citation>
    <scope>NUCLEOTIDE SEQUENCE [LARGE SCALE GENOMIC DNA]</scope>
    <source>
        <strain evidence="1 2">C09601061</strain>
    </source>
</reference>
<evidence type="ECO:0000313" key="2">
    <source>
        <dbReference type="Proteomes" id="UP000046680"/>
    </source>
</evidence>
<sequence>MPGQLDRRVVGPLLQVQFDGLRESRQVVDTEHGVAVIAGHLTHVGQHRRVGPAQFLECADRKRGVSATHGQHGASEVEQRRRGVALRLDVDGLIPVNRVLAGRQVQPTRVGGGETRVAVRCPLHRDAHAVAITQPDHVAHPDLVAVVEDRRAGQRQQQRGEQLDLVAVVVEQRRKPTTDSDIRLHPWILGVLGVHVVALFVGDHF</sequence>
<dbReference type="EMBL" id="CGCX01000116">
    <property type="protein sequence ID" value="CFR67500.1"/>
    <property type="molecule type" value="Genomic_DNA"/>
</dbReference>
<organism evidence="1 2">
    <name type="scientific">Mycobacterium tuberculosis</name>
    <dbReference type="NCBI Taxonomy" id="1773"/>
    <lineage>
        <taxon>Bacteria</taxon>
        <taxon>Bacillati</taxon>
        <taxon>Actinomycetota</taxon>
        <taxon>Actinomycetes</taxon>
        <taxon>Mycobacteriales</taxon>
        <taxon>Mycobacteriaceae</taxon>
        <taxon>Mycobacterium</taxon>
        <taxon>Mycobacterium tuberculosis complex</taxon>
    </lineage>
</organism>
<name>A0A654TWW7_MYCTX</name>
<dbReference type="AlphaFoldDB" id="A0A654TWW7"/>
<protein>
    <submittedName>
        <fullName evidence="1">Uncharacterized protein</fullName>
    </submittedName>
</protein>
<gene>
    <name evidence="1" type="ORF">ERS007657_00521</name>
</gene>
<accession>A0A654TWW7</accession>
<evidence type="ECO:0000313" key="1">
    <source>
        <dbReference type="EMBL" id="CFR67500.1"/>
    </source>
</evidence>
<proteinExistence type="predicted"/>
<dbReference type="Proteomes" id="UP000046680">
    <property type="component" value="Unassembled WGS sequence"/>
</dbReference>